<reference evidence="2" key="1">
    <citation type="submission" date="2020-12" db="EMBL/GenBank/DDBJ databases">
        <title>Desulfobium dissulfuricans gen. nov., sp. nov., a novel mesophilic, sulfate-reducing bacterium isolated from a deep-sea hydrothermal vent.</title>
        <authorList>
            <person name="Hashimoto Y."/>
            <person name="Tame A."/>
            <person name="Sawayama S."/>
            <person name="Miyazaki J."/>
            <person name="Takai K."/>
            <person name="Nakagawa S."/>
        </authorList>
    </citation>
    <scope>NUCLEOTIDE SEQUENCE</scope>
    <source>
        <strain evidence="2">GF1</strain>
    </source>
</reference>
<dbReference type="KEGG" id="ddu:GF1_16130"/>
<sequence>MLALGRFILAGRSDDEIEQRLATLREQLAKADSNLPSGQDFRTSVPLISWTRAGEWAGRTDPSHSDDDEEWVPTLSRVSPDAFALRVEGDLMEPEFREGDIIVVDPAREPVSGSFVVARVDNGPDGNGETTLKQFVKDGGCIYLKPLNYRYPIMDMTGREFRIVGVVVEKRKEYV</sequence>
<dbReference type="Pfam" id="PF00717">
    <property type="entry name" value="Peptidase_S24"/>
    <property type="match status" value="1"/>
</dbReference>
<evidence type="ECO:0000313" key="2">
    <source>
        <dbReference type="EMBL" id="BCO09237.1"/>
    </source>
</evidence>
<dbReference type="InterPro" id="IPR039418">
    <property type="entry name" value="LexA-like"/>
</dbReference>
<dbReference type="Gene3D" id="2.10.109.10">
    <property type="entry name" value="Umud Fragment, subunit A"/>
    <property type="match status" value="1"/>
</dbReference>
<proteinExistence type="predicted"/>
<protein>
    <recommendedName>
        <fullName evidence="1">Peptidase S24/S26A/S26B/S26C domain-containing protein</fullName>
    </recommendedName>
</protein>
<dbReference type="PANTHER" id="PTHR33516:SF2">
    <property type="entry name" value="LEXA REPRESSOR-RELATED"/>
    <property type="match status" value="1"/>
</dbReference>
<feature type="domain" description="Peptidase S24/S26A/S26B/S26C" evidence="1">
    <location>
        <begin position="46"/>
        <end position="168"/>
    </location>
</feature>
<dbReference type="AlphaFoldDB" id="A0A915XJY0"/>
<name>A0A915XJY0_9BACT</name>
<organism evidence="2 3">
    <name type="scientific">Desulfolithobacter dissulfuricans</name>
    <dbReference type="NCBI Taxonomy" id="2795293"/>
    <lineage>
        <taxon>Bacteria</taxon>
        <taxon>Pseudomonadati</taxon>
        <taxon>Thermodesulfobacteriota</taxon>
        <taxon>Desulfobulbia</taxon>
        <taxon>Desulfobulbales</taxon>
        <taxon>Desulfobulbaceae</taxon>
        <taxon>Desulfolithobacter</taxon>
    </lineage>
</organism>
<dbReference type="EMBL" id="AP024233">
    <property type="protein sequence ID" value="BCO09237.1"/>
    <property type="molecule type" value="Genomic_DNA"/>
</dbReference>
<dbReference type="InterPro" id="IPR036286">
    <property type="entry name" value="LexA/Signal_pep-like_sf"/>
</dbReference>
<dbReference type="InterPro" id="IPR015927">
    <property type="entry name" value="Peptidase_S24_S26A/B/C"/>
</dbReference>
<accession>A0A915XJY0</accession>
<evidence type="ECO:0000259" key="1">
    <source>
        <dbReference type="Pfam" id="PF00717"/>
    </source>
</evidence>
<gene>
    <name evidence="2" type="ORF">GF1_16130</name>
</gene>
<dbReference type="InterPro" id="IPR050077">
    <property type="entry name" value="LexA_repressor"/>
</dbReference>
<dbReference type="PANTHER" id="PTHR33516">
    <property type="entry name" value="LEXA REPRESSOR"/>
    <property type="match status" value="1"/>
</dbReference>
<dbReference type="CDD" id="cd06529">
    <property type="entry name" value="S24_LexA-like"/>
    <property type="match status" value="1"/>
</dbReference>
<keyword evidence="3" id="KW-1185">Reference proteome</keyword>
<evidence type="ECO:0000313" key="3">
    <source>
        <dbReference type="Proteomes" id="UP001063350"/>
    </source>
</evidence>
<dbReference type="Proteomes" id="UP001063350">
    <property type="component" value="Chromosome"/>
</dbReference>
<dbReference type="SUPFAM" id="SSF51306">
    <property type="entry name" value="LexA/Signal peptidase"/>
    <property type="match status" value="1"/>
</dbReference>